<dbReference type="EMBL" id="LAZR01047708">
    <property type="protein sequence ID" value="KKK93590.1"/>
    <property type="molecule type" value="Genomic_DNA"/>
</dbReference>
<reference evidence="6" key="1">
    <citation type="journal article" date="2015" name="Nature">
        <title>Complex archaea that bridge the gap between prokaryotes and eukaryotes.</title>
        <authorList>
            <person name="Spang A."/>
            <person name="Saw J.H."/>
            <person name="Jorgensen S.L."/>
            <person name="Zaremba-Niedzwiedzka K."/>
            <person name="Martijn J."/>
            <person name="Lind A.E."/>
            <person name="van Eijk R."/>
            <person name="Schleper C."/>
            <person name="Guy L."/>
            <person name="Ettema T.J."/>
        </authorList>
    </citation>
    <scope>NUCLEOTIDE SEQUENCE</scope>
</reference>
<feature type="transmembrane region" description="Helical" evidence="5">
    <location>
        <begin position="39"/>
        <end position="59"/>
    </location>
</feature>
<evidence type="ECO:0000256" key="5">
    <source>
        <dbReference type="SAM" id="Phobius"/>
    </source>
</evidence>
<accession>A0A0F9A5X2</accession>
<protein>
    <submittedName>
        <fullName evidence="6">Uncharacterized protein</fullName>
    </submittedName>
</protein>
<organism evidence="6">
    <name type="scientific">marine sediment metagenome</name>
    <dbReference type="NCBI Taxonomy" id="412755"/>
    <lineage>
        <taxon>unclassified sequences</taxon>
        <taxon>metagenomes</taxon>
        <taxon>ecological metagenomes</taxon>
    </lineage>
</organism>
<dbReference type="InterPro" id="IPR006603">
    <property type="entry name" value="PQ-loop_rpt"/>
</dbReference>
<feature type="transmembrane region" description="Helical" evidence="5">
    <location>
        <begin position="6"/>
        <end position="27"/>
    </location>
</feature>
<proteinExistence type="predicted"/>
<gene>
    <name evidence="6" type="ORF">LCGC14_2691380</name>
</gene>
<comment type="subcellular location">
    <subcellularLocation>
        <location evidence="1">Membrane</location>
        <topology evidence="1">Multi-pass membrane protein</topology>
    </subcellularLocation>
</comment>
<comment type="caution">
    <text evidence="6">The sequence shown here is derived from an EMBL/GenBank/DDBJ whole genome shotgun (WGS) entry which is preliminary data.</text>
</comment>
<feature type="transmembrane region" description="Helical" evidence="5">
    <location>
        <begin position="65"/>
        <end position="84"/>
    </location>
</feature>
<dbReference type="Pfam" id="PF04193">
    <property type="entry name" value="PQ-loop"/>
    <property type="match status" value="1"/>
</dbReference>
<dbReference type="GO" id="GO:0016020">
    <property type="term" value="C:membrane"/>
    <property type="evidence" value="ECO:0007669"/>
    <property type="project" value="UniProtKB-SubCell"/>
</dbReference>
<keyword evidence="3 5" id="KW-1133">Transmembrane helix</keyword>
<name>A0A0F9A5X2_9ZZZZ</name>
<evidence type="ECO:0000256" key="3">
    <source>
        <dbReference type="ARBA" id="ARBA00022989"/>
    </source>
</evidence>
<keyword evidence="4 5" id="KW-0472">Membrane</keyword>
<sequence length="89" mass="9706">MLLSIPNLLGIMGTIGLMLFYIPQLWTAWRTPKLEGFNLFSWCILLVAVIALMTQSILLNIWTAAIANMVGTIATSGMIVKIIIGGRNG</sequence>
<evidence type="ECO:0000256" key="2">
    <source>
        <dbReference type="ARBA" id="ARBA00022692"/>
    </source>
</evidence>
<keyword evidence="2 5" id="KW-0812">Transmembrane</keyword>
<dbReference type="Gene3D" id="1.20.1280.290">
    <property type="match status" value="1"/>
</dbReference>
<evidence type="ECO:0000256" key="4">
    <source>
        <dbReference type="ARBA" id="ARBA00023136"/>
    </source>
</evidence>
<evidence type="ECO:0000256" key="1">
    <source>
        <dbReference type="ARBA" id="ARBA00004141"/>
    </source>
</evidence>
<dbReference type="AlphaFoldDB" id="A0A0F9A5X2"/>
<evidence type="ECO:0000313" key="6">
    <source>
        <dbReference type="EMBL" id="KKK93590.1"/>
    </source>
</evidence>